<evidence type="ECO:0000259" key="2">
    <source>
        <dbReference type="PROSITE" id="PS50206"/>
    </source>
</evidence>
<dbReference type="InterPro" id="IPR001763">
    <property type="entry name" value="Rhodanese-like_dom"/>
</dbReference>
<evidence type="ECO:0000256" key="1">
    <source>
        <dbReference type="ARBA" id="ARBA00022849"/>
    </source>
</evidence>
<dbReference type="AlphaFoldDB" id="A0A6J6FII9"/>
<dbReference type="Gene3D" id="3.40.50.2300">
    <property type="match status" value="1"/>
</dbReference>
<feature type="domain" description="Rhodanese" evidence="2">
    <location>
        <begin position="4"/>
        <end position="48"/>
    </location>
</feature>
<dbReference type="PANTHER" id="PTHR43428">
    <property type="entry name" value="ARSENATE REDUCTASE"/>
    <property type="match status" value="1"/>
</dbReference>
<dbReference type="EMBL" id="CAEZTS010000138">
    <property type="protein sequence ID" value="CAB4586853.1"/>
    <property type="molecule type" value="Genomic_DNA"/>
</dbReference>
<sequence length="138" mass="14812">MPGILFLCIHNAGRSQMAAGFARSMGGDDVRIYSGGSEPAEHVNPVAVEAMREVGIDISGYVPQKFTDELLHAVDVVVTMGCGDTCPYVPGKRYIDWPLDDPRGQSIDVVRGIRDQIRARVADLLAELGAARSRAADA</sequence>
<dbReference type="CDD" id="cd16345">
    <property type="entry name" value="LMWP_ArsC"/>
    <property type="match status" value="1"/>
</dbReference>
<keyword evidence="1" id="KW-0059">Arsenical resistance</keyword>
<dbReference type="GO" id="GO:0046685">
    <property type="term" value="P:response to arsenic-containing substance"/>
    <property type="evidence" value="ECO:0007669"/>
    <property type="project" value="UniProtKB-KW"/>
</dbReference>
<dbReference type="PANTHER" id="PTHR43428:SF1">
    <property type="entry name" value="ARSENATE REDUCTASE"/>
    <property type="match status" value="1"/>
</dbReference>
<accession>A0A6J6FII9</accession>
<dbReference type="Pfam" id="PF01451">
    <property type="entry name" value="LMWPc"/>
    <property type="match status" value="1"/>
</dbReference>
<dbReference type="PROSITE" id="PS50206">
    <property type="entry name" value="RHODANESE_3"/>
    <property type="match status" value="1"/>
</dbReference>
<gene>
    <name evidence="3" type="ORF">UFOPK1722_01409</name>
</gene>
<dbReference type="InterPro" id="IPR036196">
    <property type="entry name" value="Ptyr_pPase_sf"/>
</dbReference>
<organism evidence="3">
    <name type="scientific">freshwater metagenome</name>
    <dbReference type="NCBI Taxonomy" id="449393"/>
    <lineage>
        <taxon>unclassified sequences</taxon>
        <taxon>metagenomes</taxon>
        <taxon>ecological metagenomes</taxon>
    </lineage>
</organism>
<dbReference type="SUPFAM" id="SSF52788">
    <property type="entry name" value="Phosphotyrosine protein phosphatases I"/>
    <property type="match status" value="1"/>
</dbReference>
<proteinExistence type="predicted"/>
<dbReference type="SMART" id="SM00226">
    <property type="entry name" value="LMWPc"/>
    <property type="match status" value="1"/>
</dbReference>
<evidence type="ECO:0000313" key="3">
    <source>
        <dbReference type="EMBL" id="CAB4586853.1"/>
    </source>
</evidence>
<protein>
    <submittedName>
        <fullName evidence="3">Unannotated protein</fullName>
    </submittedName>
</protein>
<name>A0A6J6FII9_9ZZZZ</name>
<reference evidence="3" key="1">
    <citation type="submission" date="2020-05" db="EMBL/GenBank/DDBJ databases">
        <authorList>
            <person name="Chiriac C."/>
            <person name="Salcher M."/>
            <person name="Ghai R."/>
            <person name="Kavagutti S V."/>
        </authorList>
    </citation>
    <scope>NUCLEOTIDE SEQUENCE</scope>
</reference>
<dbReference type="InterPro" id="IPR023485">
    <property type="entry name" value="Ptyr_pPase"/>
</dbReference>